<evidence type="ECO:0000313" key="3">
    <source>
        <dbReference type="Proteomes" id="UP000570474"/>
    </source>
</evidence>
<protein>
    <submittedName>
        <fullName evidence="2">Glycosyltransferase family 4 protein</fullName>
    </submittedName>
</protein>
<comment type="caution">
    <text evidence="2">The sequence shown here is derived from an EMBL/GenBank/DDBJ whole genome shotgun (WGS) entry which is preliminary data.</text>
</comment>
<dbReference type="PANTHER" id="PTHR46656:SF3">
    <property type="entry name" value="PUTATIVE-RELATED"/>
    <property type="match status" value="1"/>
</dbReference>
<dbReference type="Proteomes" id="UP000570474">
    <property type="component" value="Unassembled WGS sequence"/>
</dbReference>
<keyword evidence="3" id="KW-1185">Reference proteome</keyword>
<dbReference type="PANTHER" id="PTHR46656">
    <property type="entry name" value="PUTATIVE-RELATED"/>
    <property type="match status" value="1"/>
</dbReference>
<dbReference type="RefSeq" id="WP_168874602.1">
    <property type="nucleotide sequence ID" value="NZ_JABAIA010000004.1"/>
</dbReference>
<organism evidence="2 3">
    <name type="scientific">Chitinophaga varians</name>
    <dbReference type="NCBI Taxonomy" id="2202339"/>
    <lineage>
        <taxon>Bacteria</taxon>
        <taxon>Pseudomonadati</taxon>
        <taxon>Bacteroidota</taxon>
        <taxon>Chitinophagia</taxon>
        <taxon>Chitinophagales</taxon>
        <taxon>Chitinophagaceae</taxon>
        <taxon>Chitinophaga</taxon>
    </lineage>
</organism>
<dbReference type="SUPFAM" id="SSF53756">
    <property type="entry name" value="UDP-Glycosyltransferase/glycogen phosphorylase"/>
    <property type="match status" value="1"/>
</dbReference>
<feature type="domain" description="Glycosyl transferase family 1" evidence="1">
    <location>
        <begin position="140"/>
        <end position="264"/>
    </location>
</feature>
<evidence type="ECO:0000313" key="2">
    <source>
        <dbReference type="EMBL" id="NLR68641.1"/>
    </source>
</evidence>
<dbReference type="InterPro" id="IPR001296">
    <property type="entry name" value="Glyco_trans_1"/>
</dbReference>
<dbReference type="EMBL" id="JABAIA010000004">
    <property type="protein sequence ID" value="NLR68641.1"/>
    <property type="molecule type" value="Genomic_DNA"/>
</dbReference>
<sequence length="339" mass="38627">MMNTQDLQPMKLQDEILVLETYSAHESAYDGLSGLFNSVKDIGRIVEDTAAVCGAKVLVCGIGPLYQHKISPLNKNVIFTTFESDQLPEEWVRTINHYQHCIVAHAAIKEVFIASGIRIPVSVLHNGYQRYTRQEDGKVKHTSFNIGFLGIPVSRKNLIKLYEACKQLQQTMIPELQLYVHVATFYDWLDPTPFGEMKMDKMVHWTTGKLTPQEVSDWYSHLSAYVFPSSGEGWSYTPRESLYLGIPAIISDIPVHRDLIETGFYKRIKTSGKIPADFNGVVHGSWDNIETDDIRDAIADVYRRHGHFLNKAAQGAEWIKNHWKNEDIASEIIDLFRTL</sequence>
<dbReference type="AlphaFoldDB" id="A0A847SAA5"/>
<dbReference type="GO" id="GO:0016757">
    <property type="term" value="F:glycosyltransferase activity"/>
    <property type="evidence" value="ECO:0007669"/>
    <property type="project" value="InterPro"/>
</dbReference>
<dbReference type="Gene3D" id="3.40.50.2000">
    <property type="entry name" value="Glycogen Phosphorylase B"/>
    <property type="match status" value="1"/>
</dbReference>
<reference evidence="2 3" key="1">
    <citation type="submission" date="2020-04" db="EMBL/GenBank/DDBJ databases">
        <authorList>
            <person name="Yin C."/>
        </authorList>
    </citation>
    <scope>NUCLEOTIDE SEQUENCE [LARGE SCALE GENOMIC DNA]</scope>
    <source>
        <strain evidence="2 3">Ae27</strain>
    </source>
</reference>
<dbReference type="Pfam" id="PF00534">
    <property type="entry name" value="Glycos_transf_1"/>
    <property type="match status" value="1"/>
</dbReference>
<name>A0A847SAA5_9BACT</name>
<accession>A0A847SAA5</accession>
<evidence type="ECO:0000259" key="1">
    <source>
        <dbReference type="Pfam" id="PF00534"/>
    </source>
</evidence>
<gene>
    <name evidence="2" type="ORF">HGH92_30340</name>
</gene>
<proteinExistence type="predicted"/>
<keyword evidence="2" id="KW-0808">Transferase</keyword>